<dbReference type="PANTHER" id="PTHR45631">
    <property type="entry name" value="OS07G0107800 PROTEIN-RELATED"/>
    <property type="match status" value="1"/>
</dbReference>
<keyword evidence="1" id="KW-0808">Transferase</keyword>
<accession>A0A1D1XGU9</accession>
<gene>
    <name evidence="1" type="primary">At5g59680_0</name>
    <name evidence="2" type="synonym">At5g59680_1</name>
    <name evidence="2" type="ORF">g.113128</name>
    <name evidence="1" type="ORF">g.113129</name>
</gene>
<dbReference type="InterPro" id="IPR011009">
    <property type="entry name" value="Kinase-like_dom_sf"/>
</dbReference>
<dbReference type="AlphaFoldDB" id="A0A1D1XGU9"/>
<evidence type="ECO:0000313" key="1">
    <source>
        <dbReference type="EMBL" id="JAT41491.1"/>
    </source>
</evidence>
<feature type="non-terminal residue" evidence="1">
    <location>
        <position position="1"/>
    </location>
</feature>
<dbReference type="Gene3D" id="1.10.510.10">
    <property type="entry name" value="Transferase(Phosphotransferase) domain 1"/>
    <property type="match status" value="1"/>
</dbReference>
<organism evidence="1">
    <name type="scientific">Anthurium amnicola</name>
    <dbReference type="NCBI Taxonomy" id="1678845"/>
    <lineage>
        <taxon>Eukaryota</taxon>
        <taxon>Viridiplantae</taxon>
        <taxon>Streptophyta</taxon>
        <taxon>Embryophyta</taxon>
        <taxon>Tracheophyta</taxon>
        <taxon>Spermatophyta</taxon>
        <taxon>Magnoliopsida</taxon>
        <taxon>Liliopsida</taxon>
        <taxon>Araceae</taxon>
        <taxon>Pothoideae</taxon>
        <taxon>Potheae</taxon>
        <taxon>Anthurium</taxon>
    </lineage>
</organism>
<keyword evidence="1" id="KW-0418">Kinase</keyword>
<keyword evidence="1" id="KW-0675">Receptor</keyword>
<dbReference type="SUPFAM" id="SSF56112">
    <property type="entry name" value="Protein kinase-like (PK-like)"/>
    <property type="match status" value="1"/>
</dbReference>
<evidence type="ECO:0000313" key="2">
    <source>
        <dbReference type="EMBL" id="JAT47367.1"/>
    </source>
</evidence>
<sequence>VVLLEIITGRPPILNLPEKTHITQWVNSRLNCGDIDNIVDTRLQGDYDRNSIWKALEVALSCTSIVSVERLTMSNVTTQLKDCLVPEFTRNAFSIQEFPLKISSEISPSTR</sequence>
<name>A0A1D1XGU9_9ARAE</name>
<reference evidence="1" key="1">
    <citation type="submission" date="2015-07" db="EMBL/GenBank/DDBJ databases">
        <title>Transcriptome Assembly of Anthurium amnicola.</title>
        <authorList>
            <person name="Suzuki J."/>
        </authorList>
    </citation>
    <scope>NUCLEOTIDE SEQUENCE</scope>
</reference>
<dbReference type="GO" id="GO:0016301">
    <property type="term" value="F:kinase activity"/>
    <property type="evidence" value="ECO:0007669"/>
    <property type="project" value="UniProtKB-KW"/>
</dbReference>
<dbReference type="EMBL" id="GDJX01020569">
    <property type="protein sequence ID" value="JAT47367.1"/>
    <property type="molecule type" value="Transcribed_RNA"/>
</dbReference>
<dbReference type="EMBL" id="GDJX01026445">
    <property type="protein sequence ID" value="JAT41491.1"/>
    <property type="molecule type" value="Transcribed_RNA"/>
</dbReference>
<dbReference type="PANTHER" id="PTHR45631:SF202">
    <property type="entry name" value="SENESCENCE-INDUCED RECEPTOR-LIKE SERINE_THREONINE-PROTEIN KINASE"/>
    <property type="match status" value="1"/>
</dbReference>
<protein>
    <submittedName>
        <fullName evidence="1">Putative LRR receptor-like serine/threonine-protein kinase At5g59680</fullName>
    </submittedName>
</protein>
<proteinExistence type="predicted"/>